<name>A0ABP0SZ49_9DINO</name>
<protein>
    <submittedName>
        <fullName evidence="1">Uncharacterized protein</fullName>
    </submittedName>
</protein>
<dbReference type="InterPro" id="IPR036770">
    <property type="entry name" value="Ankyrin_rpt-contain_sf"/>
</dbReference>
<proteinExistence type="predicted"/>
<dbReference type="Gene3D" id="1.25.40.20">
    <property type="entry name" value="Ankyrin repeat-containing domain"/>
    <property type="match status" value="1"/>
</dbReference>
<evidence type="ECO:0000313" key="2">
    <source>
        <dbReference type="Proteomes" id="UP001642484"/>
    </source>
</evidence>
<organism evidence="1 2">
    <name type="scientific">Durusdinium trenchii</name>
    <dbReference type="NCBI Taxonomy" id="1381693"/>
    <lineage>
        <taxon>Eukaryota</taxon>
        <taxon>Sar</taxon>
        <taxon>Alveolata</taxon>
        <taxon>Dinophyceae</taxon>
        <taxon>Suessiales</taxon>
        <taxon>Symbiodiniaceae</taxon>
        <taxon>Durusdinium</taxon>
    </lineage>
</organism>
<evidence type="ECO:0000313" key="1">
    <source>
        <dbReference type="EMBL" id="CAK9117714.1"/>
    </source>
</evidence>
<dbReference type="EMBL" id="CAXAMN010028805">
    <property type="protein sequence ID" value="CAK9117714.1"/>
    <property type="molecule type" value="Genomic_DNA"/>
</dbReference>
<keyword evidence="2" id="KW-1185">Reference proteome</keyword>
<reference evidence="1 2" key="1">
    <citation type="submission" date="2024-02" db="EMBL/GenBank/DDBJ databases">
        <authorList>
            <person name="Chen Y."/>
            <person name="Shah S."/>
            <person name="Dougan E. K."/>
            <person name="Thang M."/>
            <person name="Chan C."/>
        </authorList>
    </citation>
    <scope>NUCLEOTIDE SEQUENCE [LARGE SCALE GENOMIC DNA]</scope>
</reference>
<sequence length="204" mass="22753">MATTGQVVPHEEPMNLQTLRRAAEEGDLQAMARMDLRLQSALEEDETLRRVGNRNWQLIAFDVSELSPGQCSRQTEDPKAQAALRLYQDSVTLGKKNGNIDREAFQAVMRDDADEPWRNTAMVWVLRQLIGEGLDLEVTNTGGHTLLQLAQERGKEHCAQVLLREGAGRTQCLAFSGKLVSYRIVRIVSESCPNLTYSSGGQKL</sequence>
<gene>
    <name evidence="1" type="ORF">CCMP2556_LOCUS54974</name>
</gene>
<dbReference type="Proteomes" id="UP001642484">
    <property type="component" value="Unassembled WGS sequence"/>
</dbReference>
<comment type="caution">
    <text evidence="1">The sequence shown here is derived from an EMBL/GenBank/DDBJ whole genome shotgun (WGS) entry which is preliminary data.</text>
</comment>
<accession>A0ABP0SZ49</accession>
<dbReference type="SUPFAM" id="SSF48403">
    <property type="entry name" value="Ankyrin repeat"/>
    <property type="match status" value="1"/>
</dbReference>